<proteinExistence type="predicted"/>
<dbReference type="PROSITE" id="PS51468">
    <property type="entry name" value="VIT"/>
    <property type="match status" value="1"/>
</dbReference>
<dbReference type="InterPro" id="IPR002035">
    <property type="entry name" value="VWF_A"/>
</dbReference>
<dbReference type="PANTHER" id="PTHR45737">
    <property type="entry name" value="VON WILLEBRAND FACTOR A DOMAIN-CONTAINING PROTEIN 5A"/>
    <property type="match status" value="1"/>
</dbReference>
<evidence type="ECO:0000313" key="3">
    <source>
        <dbReference type="EMBL" id="WAG60824.1"/>
    </source>
</evidence>
<dbReference type="Proteomes" id="UP001164733">
    <property type="component" value="Chromosome"/>
</dbReference>
<organism evidence="3 4">
    <name type="scientific">Clostridium estertheticum</name>
    <dbReference type="NCBI Taxonomy" id="238834"/>
    <lineage>
        <taxon>Bacteria</taxon>
        <taxon>Bacillati</taxon>
        <taxon>Bacillota</taxon>
        <taxon>Clostridia</taxon>
        <taxon>Eubacteriales</taxon>
        <taxon>Clostridiaceae</taxon>
        <taxon>Clostridium</taxon>
    </lineage>
</organism>
<evidence type="ECO:0000259" key="2">
    <source>
        <dbReference type="PROSITE" id="PS51468"/>
    </source>
</evidence>
<evidence type="ECO:0000259" key="1">
    <source>
        <dbReference type="PROSITE" id="PS50234"/>
    </source>
</evidence>
<dbReference type="RefSeq" id="WP_216119596.1">
    <property type="nucleotide sequence ID" value="NZ_CP086239.1"/>
</dbReference>
<gene>
    <name evidence="3" type="ORF">LL038_00810</name>
</gene>
<dbReference type="EMBL" id="CP086239">
    <property type="protein sequence ID" value="WAG60824.1"/>
    <property type="molecule type" value="Genomic_DNA"/>
</dbReference>
<evidence type="ECO:0000313" key="4">
    <source>
        <dbReference type="Proteomes" id="UP001164733"/>
    </source>
</evidence>
<reference evidence="3" key="1">
    <citation type="submission" date="2021-11" db="EMBL/GenBank/DDBJ databases">
        <title>Clostridia strains as spoilage organisms.</title>
        <authorList>
            <person name="Wambui J."/>
            <person name="Stevens M.J.A."/>
            <person name="Stephan R."/>
        </authorList>
    </citation>
    <scope>NUCLEOTIDE SEQUENCE</scope>
    <source>
        <strain evidence="3">CF009</strain>
    </source>
</reference>
<dbReference type="Pfam" id="PF13768">
    <property type="entry name" value="VWA_3"/>
    <property type="match status" value="1"/>
</dbReference>
<dbReference type="SMART" id="SM00609">
    <property type="entry name" value="VIT"/>
    <property type="match status" value="1"/>
</dbReference>
<dbReference type="AlphaFoldDB" id="A0AA47EII4"/>
<protein>
    <submittedName>
        <fullName evidence="3">VIT and VWA domain-containing protein</fullName>
    </submittedName>
</protein>
<feature type="domain" description="VWFA" evidence="1">
    <location>
        <begin position="265"/>
        <end position="443"/>
    </location>
</feature>
<name>A0AA47EII4_9CLOT</name>
<dbReference type="PANTHER" id="PTHR45737:SF6">
    <property type="entry name" value="VON WILLEBRAND FACTOR A DOMAIN-CONTAINING PROTEIN 5A"/>
    <property type="match status" value="1"/>
</dbReference>
<dbReference type="Pfam" id="PF08487">
    <property type="entry name" value="VIT"/>
    <property type="match status" value="1"/>
</dbReference>
<dbReference type="PROSITE" id="PS50234">
    <property type="entry name" value="VWFA"/>
    <property type="match status" value="1"/>
</dbReference>
<accession>A0AA47EII4</accession>
<sequence>MPINNINHKEGHKNNIILKEVNIKGNLCGEFAEYTIDHVYENKGSNDVEAIYTFPVPDGAVISGFEAVLGGRTIKGLIQDKEEANKIYENFKNNDNNTFLLEEFRDNIIRIVIGKIIANEVVQIKVSYIEELSYENRNLKLIIPTIITPINLSGENELLTCENGIINKNDDYKFTLSLLVESLTKLEFKCSSHKLKVEYEENNLYKVTLAEKNQRMDEDLEIILEEQEKVETTGMIYDYPREDKGILYLRFIPEIEIDQIISGENYIFLLDISESMGGDKLKEGKNALQLCLRNLAVGDTFNIVAFGDKLHYFSKEIKVEFNEENLSDASKWIKELFAENDAVIFDAIKYALLNKDDKEENIIFLFTDDVVEDEKEILDFVEDNIKESRIFPFGINTSVNSYFINKLARISYGAAEVINPDERIEDIVLKQFNRIKNPIVTDIEIDWGKMKVETTFPRTIEYMYDKEPFSIFAKINGDVGGVVILKGKVGKNRIQRVIFLNDLELEENVNLIEKMWYKKRIESLQHRVKYERGELQEAMNNKIVEISKKVGIICKETAFILYEEMEDPIVGIRIREILPVKTTKRLEVFYGDLAEDSESTSFYYKDVSKQEEDHDKYENYNRNELLRLLASNQFASGAFGINAKDTLGNNIKYTIKTILAFMIGSGDIKIYKNQLNKSLEFLNKSLQNIDINLNDELNLKKQDYLSLLLVFKLSIKKDVVLSFHKENILKKIQEIEEKFQYQNVNVDEIQKEFVNGLKLEFDGLNAGSNQYKDTLDFIINTTILKNI</sequence>
<dbReference type="SMART" id="SM00327">
    <property type="entry name" value="VWA"/>
    <property type="match status" value="1"/>
</dbReference>
<dbReference type="InterPro" id="IPR013694">
    <property type="entry name" value="VIT"/>
</dbReference>
<feature type="domain" description="VIT" evidence="2">
    <location>
        <begin position="2"/>
        <end position="130"/>
    </location>
</feature>